<dbReference type="PANTHER" id="PTHR43298:SF2">
    <property type="entry name" value="FMN_FAD EXPORTER YEEO-RELATED"/>
    <property type="match status" value="1"/>
</dbReference>
<evidence type="ECO:0000256" key="1">
    <source>
        <dbReference type="ARBA" id="ARBA00004651"/>
    </source>
</evidence>
<feature type="transmembrane region" description="Helical" evidence="10">
    <location>
        <begin position="160"/>
        <end position="181"/>
    </location>
</feature>
<proteinExistence type="predicted"/>
<dbReference type="GO" id="GO:0015297">
    <property type="term" value="F:antiporter activity"/>
    <property type="evidence" value="ECO:0007669"/>
    <property type="project" value="UniProtKB-KW"/>
</dbReference>
<comment type="subcellular location">
    <subcellularLocation>
        <location evidence="1">Cell membrane</location>
        <topology evidence="1">Multi-pass membrane protein</topology>
    </subcellularLocation>
</comment>
<dbReference type="AlphaFoldDB" id="A0A382CCE2"/>
<dbReference type="PIRSF" id="PIRSF006603">
    <property type="entry name" value="DinF"/>
    <property type="match status" value="1"/>
</dbReference>
<accession>A0A382CCE2</accession>
<dbReference type="InterPro" id="IPR050222">
    <property type="entry name" value="MATE_MdtK"/>
</dbReference>
<evidence type="ECO:0000256" key="5">
    <source>
        <dbReference type="ARBA" id="ARBA00022692"/>
    </source>
</evidence>
<dbReference type="GO" id="GO:0006811">
    <property type="term" value="P:monoatomic ion transport"/>
    <property type="evidence" value="ECO:0007669"/>
    <property type="project" value="UniProtKB-KW"/>
</dbReference>
<feature type="transmembrane region" description="Helical" evidence="10">
    <location>
        <begin position="12"/>
        <end position="32"/>
    </location>
</feature>
<sequence>MDHSNKRISRQVIILAIPIIFSNLSRVIMGLADMAMVSRIGVNALAATGMGSLLLWMVMSIGIGVRTAVQTVSSRRLGQKKHPQCGNALHNGIILAVCIAIPFTIIGTFYTAEIVGLFLEDKAVILLCTDYLFVGYFGLIFVLIGFAFQGFYAGVEETRVHMVVTIVSNILNVYLNAGFIYGSEHITQYFTDIGLPWLASLWNWAPFPALAVKGAAIATLIASIFMVFHYTYFLFKNRVRKYRPHRMKFILSNLVQQVKLGLPIGITEVGVMTGFSIFYKMIGIIGTVELATSEVILNIAHASFMPAIGVGMAASTLVGKFLGEKKPDKADKVVKESIKWSLLIMGSMGFLFIFAPHWIIPVFSTDPEIIQMGVPCLQIIGLLQYFDAVGITLFFVLTGAGNTRFPAMADMIIVWFVFLPVSYYLGIVMEMGVVGAWLGFATWIIPLAVVMALKVRTGTWKQIKV</sequence>
<feature type="transmembrane region" description="Helical" evidence="10">
    <location>
        <begin position="256"/>
        <end position="279"/>
    </location>
</feature>
<reference evidence="11" key="1">
    <citation type="submission" date="2018-05" db="EMBL/GenBank/DDBJ databases">
        <authorList>
            <person name="Lanie J.A."/>
            <person name="Ng W.-L."/>
            <person name="Kazmierczak K.M."/>
            <person name="Andrzejewski T.M."/>
            <person name="Davidsen T.M."/>
            <person name="Wayne K.J."/>
            <person name="Tettelin H."/>
            <person name="Glass J.I."/>
            <person name="Rusch D."/>
            <person name="Podicherti R."/>
            <person name="Tsui H.-C.T."/>
            <person name="Winkler M.E."/>
        </authorList>
    </citation>
    <scope>NUCLEOTIDE SEQUENCE</scope>
</reference>
<organism evidence="11">
    <name type="scientific">marine metagenome</name>
    <dbReference type="NCBI Taxonomy" id="408172"/>
    <lineage>
        <taxon>unclassified sequences</taxon>
        <taxon>metagenomes</taxon>
        <taxon>ecological metagenomes</taxon>
    </lineage>
</organism>
<evidence type="ECO:0000256" key="7">
    <source>
        <dbReference type="ARBA" id="ARBA00023065"/>
    </source>
</evidence>
<feature type="transmembrane region" description="Helical" evidence="10">
    <location>
        <begin position="412"/>
        <end position="429"/>
    </location>
</feature>
<feature type="transmembrane region" description="Helical" evidence="10">
    <location>
        <begin position="379"/>
        <end position="400"/>
    </location>
</feature>
<keyword evidence="5 10" id="KW-0812">Transmembrane</keyword>
<evidence type="ECO:0000256" key="9">
    <source>
        <dbReference type="ARBA" id="ARBA00031636"/>
    </source>
</evidence>
<feature type="transmembrane region" description="Helical" evidence="10">
    <location>
        <begin position="89"/>
        <end position="112"/>
    </location>
</feature>
<dbReference type="PANTHER" id="PTHR43298">
    <property type="entry name" value="MULTIDRUG RESISTANCE PROTEIN NORM-RELATED"/>
    <property type="match status" value="1"/>
</dbReference>
<dbReference type="EMBL" id="UINC01033527">
    <property type="protein sequence ID" value="SVB22963.1"/>
    <property type="molecule type" value="Genomic_DNA"/>
</dbReference>
<evidence type="ECO:0000313" key="11">
    <source>
        <dbReference type="EMBL" id="SVB22963.1"/>
    </source>
</evidence>
<feature type="transmembrane region" description="Helical" evidence="10">
    <location>
        <begin position="44"/>
        <end position="69"/>
    </location>
</feature>
<protein>
    <recommendedName>
        <fullName evidence="9">Multidrug-efflux transporter</fullName>
    </recommendedName>
</protein>
<gene>
    <name evidence="11" type="ORF">METZ01_LOCUS175817</name>
</gene>
<dbReference type="GO" id="GO:0042910">
    <property type="term" value="F:xenobiotic transmembrane transporter activity"/>
    <property type="evidence" value="ECO:0007669"/>
    <property type="project" value="InterPro"/>
</dbReference>
<keyword evidence="2" id="KW-0813">Transport</keyword>
<evidence type="ECO:0000256" key="6">
    <source>
        <dbReference type="ARBA" id="ARBA00022989"/>
    </source>
</evidence>
<dbReference type="CDD" id="cd13133">
    <property type="entry name" value="MATE_like_7"/>
    <property type="match status" value="1"/>
</dbReference>
<keyword evidence="6 10" id="KW-1133">Transmembrane helix</keyword>
<keyword evidence="4" id="KW-1003">Cell membrane</keyword>
<evidence type="ECO:0000256" key="10">
    <source>
        <dbReference type="SAM" id="Phobius"/>
    </source>
</evidence>
<evidence type="ECO:0000256" key="8">
    <source>
        <dbReference type="ARBA" id="ARBA00023136"/>
    </source>
</evidence>
<dbReference type="InterPro" id="IPR002528">
    <property type="entry name" value="MATE_fam"/>
</dbReference>
<keyword evidence="7" id="KW-0406">Ion transport</keyword>
<evidence type="ECO:0000256" key="2">
    <source>
        <dbReference type="ARBA" id="ARBA00022448"/>
    </source>
</evidence>
<keyword evidence="3" id="KW-0050">Antiport</keyword>
<dbReference type="NCBIfam" id="TIGR00797">
    <property type="entry name" value="matE"/>
    <property type="match status" value="1"/>
</dbReference>
<keyword evidence="8 10" id="KW-0472">Membrane</keyword>
<feature type="transmembrane region" description="Helical" evidence="10">
    <location>
        <begin position="435"/>
        <end position="455"/>
    </location>
</feature>
<feature type="transmembrane region" description="Helical" evidence="10">
    <location>
        <begin position="299"/>
        <end position="319"/>
    </location>
</feature>
<dbReference type="Pfam" id="PF01554">
    <property type="entry name" value="MatE"/>
    <property type="match status" value="2"/>
</dbReference>
<dbReference type="InterPro" id="IPR048279">
    <property type="entry name" value="MdtK-like"/>
</dbReference>
<feature type="transmembrane region" description="Helical" evidence="10">
    <location>
        <begin position="124"/>
        <end position="148"/>
    </location>
</feature>
<feature type="transmembrane region" description="Helical" evidence="10">
    <location>
        <begin position="210"/>
        <end position="235"/>
    </location>
</feature>
<dbReference type="GO" id="GO:0005886">
    <property type="term" value="C:plasma membrane"/>
    <property type="evidence" value="ECO:0007669"/>
    <property type="project" value="UniProtKB-SubCell"/>
</dbReference>
<evidence type="ECO:0000256" key="3">
    <source>
        <dbReference type="ARBA" id="ARBA00022449"/>
    </source>
</evidence>
<evidence type="ECO:0000256" key="4">
    <source>
        <dbReference type="ARBA" id="ARBA00022475"/>
    </source>
</evidence>
<feature type="transmembrane region" description="Helical" evidence="10">
    <location>
        <begin position="340"/>
        <end position="359"/>
    </location>
</feature>
<name>A0A382CCE2_9ZZZZ</name>